<evidence type="ECO:0000256" key="4">
    <source>
        <dbReference type="ARBA" id="ARBA00035219"/>
    </source>
</evidence>
<dbReference type="GO" id="GO:0005840">
    <property type="term" value="C:ribosome"/>
    <property type="evidence" value="ECO:0007669"/>
    <property type="project" value="UniProtKB-KW"/>
</dbReference>
<dbReference type="HAMAP" id="MF_00369">
    <property type="entry name" value="Ribosomal_eL21"/>
    <property type="match status" value="1"/>
</dbReference>
<evidence type="ECO:0000256" key="3">
    <source>
        <dbReference type="ARBA" id="ARBA00023274"/>
    </source>
</evidence>
<keyword evidence="2 5" id="KW-0689">Ribosomal protein</keyword>
<proteinExistence type="inferred from homology"/>
<dbReference type="GO" id="GO:1990904">
    <property type="term" value="C:ribonucleoprotein complex"/>
    <property type="evidence" value="ECO:0007669"/>
    <property type="project" value="UniProtKB-KW"/>
</dbReference>
<sequence length="99" mass="11165">MVTHSKGNRTRGRKILRKSPRERGAVPSLSKLMREYREGDKVSIKINPSVHSGMPHRRYQGKTGVILGVRGKSYEVKVKLGDKEKILVIRPEHLAPVLA</sequence>
<reference evidence="7 8" key="1">
    <citation type="submission" date="2012-01" db="EMBL/GenBank/DDBJ databases">
        <title>Improved High-Quality Draft sequence of Metallosphaera yellowstonensis MK1.</title>
        <authorList>
            <consortium name="US DOE Joint Genome Institute"/>
            <person name="Lucas S."/>
            <person name="Han J."/>
            <person name="Cheng J.-F."/>
            <person name="Goodwin L."/>
            <person name="Pitluck S."/>
            <person name="Peters L."/>
            <person name="Teshima H."/>
            <person name="Detter J.C."/>
            <person name="Han C."/>
            <person name="Tapia R."/>
            <person name="Land M."/>
            <person name="Hauser L."/>
            <person name="Kyrpides N."/>
            <person name="Kozubal M."/>
            <person name="Macur R.E."/>
            <person name="Jay Z."/>
            <person name="Inskeep W."/>
            <person name="Woyke T."/>
        </authorList>
    </citation>
    <scope>NUCLEOTIDE SEQUENCE [LARGE SCALE GENOMIC DNA]</scope>
    <source>
        <strain evidence="7 8">MK1</strain>
    </source>
</reference>
<comment type="similarity">
    <text evidence="1 5">Belongs to the eukaryotic ribosomal protein eL21 family.</text>
</comment>
<dbReference type="HOGENOM" id="CLU_103610_1_1_2"/>
<dbReference type="eggNOG" id="arCOG04129">
    <property type="taxonomic scope" value="Archaea"/>
</dbReference>
<keyword evidence="3 5" id="KW-0687">Ribonucleoprotein</keyword>
<dbReference type="AlphaFoldDB" id="H2C6N2"/>
<evidence type="ECO:0000313" key="7">
    <source>
        <dbReference type="EMBL" id="EHP69459.1"/>
    </source>
</evidence>
<evidence type="ECO:0000256" key="5">
    <source>
        <dbReference type="HAMAP-Rule" id="MF_00369"/>
    </source>
</evidence>
<protein>
    <recommendedName>
        <fullName evidence="4 5">Large ribosomal subunit protein eL21</fullName>
    </recommendedName>
</protein>
<organism evidence="7 8">
    <name type="scientific">Metallosphaera yellowstonensis MK1</name>
    <dbReference type="NCBI Taxonomy" id="671065"/>
    <lineage>
        <taxon>Archaea</taxon>
        <taxon>Thermoproteota</taxon>
        <taxon>Thermoprotei</taxon>
        <taxon>Sulfolobales</taxon>
        <taxon>Sulfolobaceae</taxon>
        <taxon>Metallosphaera</taxon>
    </lineage>
</organism>
<accession>H2C6N2</accession>
<dbReference type="InterPro" id="IPR008991">
    <property type="entry name" value="Translation_prot_SH3-like_sf"/>
</dbReference>
<dbReference type="STRING" id="671065.MetMK1DRAFT_00022150"/>
<dbReference type="PANTHER" id="PTHR20981">
    <property type="entry name" value="60S RIBOSOMAL PROTEIN L21"/>
    <property type="match status" value="1"/>
</dbReference>
<evidence type="ECO:0000256" key="6">
    <source>
        <dbReference type="SAM" id="MobiDB-lite"/>
    </source>
</evidence>
<dbReference type="EMBL" id="JH597768">
    <property type="protein sequence ID" value="EHP69459.1"/>
    <property type="molecule type" value="Genomic_DNA"/>
</dbReference>
<feature type="region of interest" description="Disordered" evidence="6">
    <location>
        <begin position="1"/>
        <end position="27"/>
    </location>
</feature>
<dbReference type="Pfam" id="PF01157">
    <property type="entry name" value="Ribosomal_L21e"/>
    <property type="match status" value="1"/>
</dbReference>
<dbReference type="NCBIfam" id="NF003303">
    <property type="entry name" value="PRK04306.1"/>
    <property type="match status" value="1"/>
</dbReference>
<evidence type="ECO:0000313" key="8">
    <source>
        <dbReference type="Proteomes" id="UP000003980"/>
    </source>
</evidence>
<name>H2C6N2_9CREN</name>
<dbReference type="GO" id="GO:0003735">
    <property type="term" value="F:structural constituent of ribosome"/>
    <property type="evidence" value="ECO:0007669"/>
    <property type="project" value="InterPro"/>
</dbReference>
<dbReference type="Gene3D" id="2.30.30.70">
    <property type="entry name" value="Ribosomal protein L21"/>
    <property type="match status" value="1"/>
</dbReference>
<dbReference type="InterPro" id="IPR022856">
    <property type="entry name" value="Ribosomal_eL21_arc"/>
</dbReference>
<dbReference type="RefSeq" id="WP_009073538.1">
    <property type="nucleotide sequence ID" value="NZ_JH597768.1"/>
</dbReference>
<dbReference type="InterPro" id="IPR018259">
    <property type="entry name" value="Ribosomal_eL21_CS"/>
</dbReference>
<dbReference type="GO" id="GO:0006412">
    <property type="term" value="P:translation"/>
    <property type="evidence" value="ECO:0007669"/>
    <property type="project" value="UniProtKB-UniRule"/>
</dbReference>
<feature type="compositionally biased region" description="Basic residues" evidence="6">
    <location>
        <begin position="1"/>
        <end position="18"/>
    </location>
</feature>
<keyword evidence="8" id="KW-1185">Reference proteome</keyword>
<dbReference type="InterPro" id="IPR001147">
    <property type="entry name" value="Ribosomal_eL21"/>
</dbReference>
<dbReference type="Proteomes" id="UP000003980">
    <property type="component" value="Unassembled WGS sequence"/>
</dbReference>
<dbReference type="FunFam" id="2.30.30.70:FF:000001">
    <property type="entry name" value="60S ribosomal protein L21"/>
    <property type="match status" value="1"/>
</dbReference>
<evidence type="ECO:0000256" key="2">
    <source>
        <dbReference type="ARBA" id="ARBA00022980"/>
    </source>
</evidence>
<dbReference type="InterPro" id="IPR036948">
    <property type="entry name" value="Ribosomal_eL21_sf"/>
</dbReference>
<evidence type="ECO:0000256" key="1">
    <source>
        <dbReference type="ARBA" id="ARBA00008427"/>
    </source>
</evidence>
<dbReference type="SUPFAM" id="SSF50104">
    <property type="entry name" value="Translation proteins SH3-like domain"/>
    <property type="match status" value="1"/>
</dbReference>
<dbReference type="OrthoDB" id="6295at2157"/>
<gene>
    <name evidence="5" type="primary">rpl21e</name>
    <name evidence="7" type="ORF">MetMK1DRAFT_00022150</name>
</gene>
<dbReference type="PROSITE" id="PS01171">
    <property type="entry name" value="RIBOSOMAL_L21E"/>
    <property type="match status" value="1"/>
</dbReference>